<proteinExistence type="predicted"/>
<sequence>MYQPEESNSEQGNVRGSDWEVTDTNKEDVTDASEEDVTDADKEDVRITSEKADSFLNFLKSTQEIYLYEGNSKDIDSAICLEATGELFHRLESHSLPPSDVFILDHMKTLLLFQDIERLKGALAVFPERCMMPPDQARVISTFFNYWITHILPEKNSE</sequence>
<reference evidence="3" key="1">
    <citation type="submission" date="2025-08" db="UniProtKB">
        <authorList>
            <consortium name="RefSeq"/>
        </authorList>
    </citation>
    <scope>IDENTIFICATION</scope>
</reference>
<evidence type="ECO:0000313" key="2">
    <source>
        <dbReference type="Proteomes" id="UP000694923"/>
    </source>
</evidence>
<dbReference type="Proteomes" id="UP000694923">
    <property type="component" value="Unplaced"/>
</dbReference>
<evidence type="ECO:0000313" key="3">
    <source>
        <dbReference type="RefSeq" id="XP_008586838.1"/>
    </source>
</evidence>
<name>A0ABM0S1U7_GALVR</name>
<evidence type="ECO:0000256" key="1">
    <source>
        <dbReference type="SAM" id="MobiDB-lite"/>
    </source>
</evidence>
<protein>
    <submittedName>
        <fullName evidence="3">Glutamate-rich protein 1</fullName>
    </submittedName>
</protein>
<feature type="region of interest" description="Disordered" evidence="1">
    <location>
        <begin position="1"/>
        <end position="44"/>
    </location>
</feature>
<gene>
    <name evidence="3" type="primary">ERICH1</name>
</gene>
<dbReference type="PANTHER" id="PTHR22444:SF1">
    <property type="entry name" value="GLUTAMATE-RICH PROTEIN 1"/>
    <property type="match status" value="1"/>
</dbReference>
<feature type="compositionally biased region" description="Polar residues" evidence="1">
    <location>
        <begin position="1"/>
        <end position="14"/>
    </location>
</feature>
<dbReference type="RefSeq" id="XP_008586838.1">
    <property type="nucleotide sequence ID" value="XM_008588616.1"/>
</dbReference>
<keyword evidence="2" id="KW-1185">Reference proteome</keyword>
<dbReference type="GeneID" id="103604027"/>
<dbReference type="InterPro" id="IPR026719">
    <property type="entry name" value="ERICH1"/>
</dbReference>
<accession>A0ABM0S1U7</accession>
<organism evidence="2 3">
    <name type="scientific">Galeopterus variegatus</name>
    <name type="common">Malayan flying lemur</name>
    <name type="synonym">Cynocephalus variegatus</name>
    <dbReference type="NCBI Taxonomy" id="482537"/>
    <lineage>
        <taxon>Eukaryota</taxon>
        <taxon>Metazoa</taxon>
        <taxon>Chordata</taxon>
        <taxon>Craniata</taxon>
        <taxon>Vertebrata</taxon>
        <taxon>Euteleostomi</taxon>
        <taxon>Mammalia</taxon>
        <taxon>Eutheria</taxon>
        <taxon>Euarchontoglires</taxon>
        <taxon>Dermoptera</taxon>
        <taxon>Cynocephalidae</taxon>
        <taxon>Galeopterus</taxon>
    </lineage>
</organism>
<dbReference type="PANTHER" id="PTHR22444">
    <property type="entry name" value="GLUTAMATE-RICH PROTEIN 1"/>
    <property type="match status" value="1"/>
</dbReference>